<comment type="caution">
    <text evidence="2">The sequence shown here is derived from an EMBL/GenBank/DDBJ whole genome shotgun (WGS) entry which is preliminary data.</text>
</comment>
<gene>
    <name evidence="2" type="ORF">F0Q45_21790</name>
</gene>
<protein>
    <submittedName>
        <fullName evidence="2">Uncharacterized protein</fullName>
    </submittedName>
</protein>
<name>A0A5B1BL56_MYCSI</name>
<accession>A0A5B1BL56</accession>
<keyword evidence="3" id="KW-1185">Reference proteome</keyword>
<sequence>MALLAALDEQLAVVAQAAGAPPGKALSWSADEAALLEAIAETVDRKVDLRIRYSANADFQAALKLSAELRLLDSTLARLLKQVKPVMPTVPKTQRSQKASHAAKTRWERDAALGK</sequence>
<dbReference type="Proteomes" id="UP000324701">
    <property type="component" value="Unassembled WGS sequence"/>
</dbReference>
<evidence type="ECO:0000313" key="3">
    <source>
        <dbReference type="Proteomes" id="UP000324701"/>
    </source>
</evidence>
<evidence type="ECO:0000256" key="1">
    <source>
        <dbReference type="SAM" id="MobiDB-lite"/>
    </source>
</evidence>
<dbReference type="AlphaFoldDB" id="A0A5B1BL56"/>
<evidence type="ECO:0000313" key="2">
    <source>
        <dbReference type="EMBL" id="KAA1248230.1"/>
    </source>
</evidence>
<feature type="region of interest" description="Disordered" evidence="1">
    <location>
        <begin position="88"/>
        <end position="115"/>
    </location>
</feature>
<dbReference type="RefSeq" id="WP_149655904.1">
    <property type="nucleotide sequence ID" value="NZ_VTZN01000183.1"/>
</dbReference>
<proteinExistence type="predicted"/>
<reference evidence="2 3" key="1">
    <citation type="submission" date="2019-09" db="EMBL/GenBank/DDBJ databases">
        <title>Report of infection by Mycobacterium simiae a patient suffering from pulmonary tuberculosis.</title>
        <authorList>
            <person name="Mohanty P.S."/>
            <person name="Bansal A.K."/>
            <person name="Singh H."/>
            <person name="Sharma S."/>
            <person name="Patil S.A."/>
            <person name="Upadhaya P."/>
            <person name="Singh P.K."/>
            <person name="Kumar D."/>
            <person name="Kumar S."/>
            <person name="Singh R.K."/>
            <person name="Chaudhary B."/>
        </authorList>
    </citation>
    <scope>NUCLEOTIDE SEQUENCE [LARGE SCALE GENOMIC DNA]</scope>
    <source>
        <strain evidence="2 3">JAL-560-SIM</strain>
    </source>
</reference>
<dbReference type="EMBL" id="VTZN01000183">
    <property type="protein sequence ID" value="KAA1248230.1"/>
    <property type="molecule type" value="Genomic_DNA"/>
</dbReference>
<feature type="compositionally biased region" description="Basic and acidic residues" evidence="1">
    <location>
        <begin position="105"/>
        <end position="115"/>
    </location>
</feature>
<organism evidence="2 3">
    <name type="scientific">Mycobacterium simiae</name>
    <name type="common">Mycobacterium habana</name>
    <dbReference type="NCBI Taxonomy" id="1784"/>
    <lineage>
        <taxon>Bacteria</taxon>
        <taxon>Bacillati</taxon>
        <taxon>Actinomycetota</taxon>
        <taxon>Actinomycetes</taxon>
        <taxon>Mycobacteriales</taxon>
        <taxon>Mycobacteriaceae</taxon>
        <taxon>Mycobacterium</taxon>
        <taxon>Mycobacterium simiae complex</taxon>
    </lineage>
</organism>